<gene>
    <name evidence="3" type="ORF">NP233_g11833</name>
</gene>
<protein>
    <recommendedName>
        <fullName evidence="2">DUF6533 domain-containing protein</fullName>
    </recommendedName>
</protein>
<dbReference type="InterPro" id="IPR045340">
    <property type="entry name" value="DUF6533"/>
</dbReference>
<evidence type="ECO:0000313" key="3">
    <source>
        <dbReference type="EMBL" id="KAJ3557069.1"/>
    </source>
</evidence>
<evidence type="ECO:0000313" key="4">
    <source>
        <dbReference type="Proteomes" id="UP001213000"/>
    </source>
</evidence>
<name>A0AAD5YK04_9AGAR</name>
<sequence length="275" mass="31165">MLAEIAQDLSRAQAIDRVSTIELSRAFGSFQFITLIYDYLLTFSQEVQLVWRSPLGSIKLAFLLNRYLLFANMILQQFILGTLHTDIDSLQFDCPRLGITFSMMSLATQFISDVILCLRLWVMWGNDRRVLTGLISLFVGITIFQAIFAARSYINNVYVTVGYEALPRPWIGCTFQSTFDGSYILFIMYLVPDALLLVMALIPTIKLYLDSPGLMAFRHLGRGGIMYDVHREGVLFYFYECVISAICMILVAIQIIPCNSDDLIDENGPSYACTV</sequence>
<proteinExistence type="predicted"/>
<feature type="transmembrane region" description="Helical" evidence="1">
    <location>
        <begin position="134"/>
        <end position="154"/>
    </location>
</feature>
<dbReference type="EMBL" id="JANIEX010001517">
    <property type="protein sequence ID" value="KAJ3557069.1"/>
    <property type="molecule type" value="Genomic_DNA"/>
</dbReference>
<keyword evidence="1" id="KW-0472">Membrane</keyword>
<keyword evidence="4" id="KW-1185">Reference proteome</keyword>
<feature type="domain" description="DUF6533" evidence="2">
    <location>
        <begin position="33"/>
        <end position="70"/>
    </location>
</feature>
<evidence type="ECO:0000259" key="2">
    <source>
        <dbReference type="Pfam" id="PF20151"/>
    </source>
</evidence>
<evidence type="ECO:0000256" key="1">
    <source>
        <dbReference type="SAM" id="Phobius"/>
    </source>
</evidence>
<feature type="transmembrane region" description="Helical" evidence="1">
    <location>
        <begin position="99"/>
        <end position="122"/>
    </location>
</feature>
<accession>A0AAD5YK04</accession>
<comment type="caution">
    <text evidence="3">The sequence shown here is derived from an EMBL/GenBank/DDBJ whole genome shotgun (WGS) entry which is preliminary data.</text>
</comment>
<keyword evidence="1" id="KW-0812">Transmembrane</keyword>
<keyword evidence="1" id="KW-1133">Transmembrane helix</keyword>
<organism evidence="3 4">
    <name type="scientific">Leucocoprinus birnbaumii</name>
    <dbReference type="NCBI Taxonomy" id="56174"/>
    <lineage>
        <taxon>Eukaryota</taxon>
        <taxon>Fungi</taxon>
        <taxon>Dikarya</taxon>
        <taxon>Basidiomycota</taxon>
        <taxon>Agaricomycotina</taxon>
        <taxon>Agaricomycetes</taxon>
        <taxon>Agaricomycetidae</taxon>
        <taxon>Agaricales</taxon>
        <taxon>Agaricineae</taxon>
        <taxon>Agaricaceae</taxon>
        <taxon>Leucocoprinus</taxon>
    </lineage>
</organism>
<dbReference type="Proteomes" id="UP001213000">
    <property type="component" value="Unassembled WGS sequence"/>
</dbReference>
<feature type="transmembrane region" description="Helical" evidence="1">
    <location>
        <begin position="183"/>
        <end position="209"/>
    </location>
</feature>
<dbReference type="AlphaFoldDB" id="A0AAD5YK04"/>
<feature type="transmembrane region" description="Helical" evidence="1">
    <location>
        <begin position="234"/>
        <end position="256"/>
    </location>
</feature>
<reference evidence="3" key="1">
    <citation type="submission" date="2022-07" db="EMBL/GenBank/DDBJ databases">
        <title>Genome Sequence of Leucocoprinus birnbaumii.</title>
        <authorList>
            <person name="Buettner E."/>
        </authorList>
    </citation>
    <scope>NUCLEOTIDE SEQUENCE</scope>
    <source>
        <strain evidence="3">VT141</strain>
    </source>
</reference>
<feature type="transmembrane region" description="Helical" evidence="1">
    <location>
        <begin position="60"/>
        <end position="79"/>
    </location>
</feature>
<dbReference type="Pfam" id="PF20151">
    <property type="entry name" value="DUF6533"/>
    <property type="match status" value="1"/>
</dbReference>